<feature type="signal peptide" evidence="2">
    <location>
        <begin position="1"/>
        <end position="21"/>
    </location>
</feature>
<dbReference type="InterPro" id="IPR000782">
    <property type="entry name" value="FAS1_domain"/>
</dbReference>
<dbReference type="Pfam" id="PF02469">
    <property type="entry name" value="Fasciclin"/>
    <property type="match status" value="2"/>
</dbReference>
<sequence>MEKALLASLILLSFFFQISSPVLPSETVLDAVEILSDSGYLAMSLTLQLVSQTLISQSSSITVFAPSDEVFRESGQPPLPLLQYHFSPLKFSIESLKSLPFGTKIPTLFENHSLIVTTTSLDQDVSLNNVTINGSVIFDVGTMVVYGINKFFNPSFAISPASTPLVQNPSENLGCVVAQFSDYREIADKLIDTQYSVISDFLDLQLLGFGDETKLTIFAPDDDELRNRLVNFTDFGSIFRRHVVPCKLTWKDLVNLEEGTELPTFLKGFNLKITRSGDVLILNGVPVIFPEAYSGETVVIHGIEKLLELNGQQGLKGDSVSGFQSKTAVPVLDYAITGQLGQVPVCGLSYTRLQLNRTPTIVASNLCYPWLAVNNITINGSVLDDVNDMDHHWVGYEYYDPSFKISNNLLPEKIPLSHFSCVAQFADYHLASYAFKAIGGSFMSSFLDMQLIKPGDNSKLTVFAPVYVKNDQYFGVPAEFTFLNRYYFEYRKHIIPCKLTWTDLVNLDEGTTLPTLMKDFRFTIKVTKSGHGLRMNGVPVIYPDLYSSETLVIHGLQHTLDMPEVLPYLYEKYDLDYSEF</sequence>
<dbReference type="Gene3D" id="2.30.180.10">
    <property type="entry name" value="FAS1 domain"/>
    <property type="match status" value="2"/>
</dbReference>
<dbReference type="InParanoid" id="A0A2G5EUG4"/>
<dbReference type="PANTHER" id="PTHR33985:SF17">
    <property type="entry name" value="FASCICLIN-LIKE ARABINOGALACTAN PROTEIN 20"/>
    <property type="match status" value="1"/>
</dbReference>
<dbReference type="STRING" id="218851.A0A2G5EUG4"/>
<reference evidence="4 5" key="1">
    <citation type="submission" date="2017-09" db="EMBL/GenBank/DDBJ databases">
        <title>WGS assembly of Aquilegia coerulea Goldsmith.</title>
        <authorList>
            <person name="Hodges S."/>
            <person name="Kramer E."/>
            <person name="Nordborg M."/>
            <person name="Tomkins J."/>
            <person name="Borevitz J."/>
            <person name="Derieg N."/>
            <person name="Yan J."/>
            <person name="Mihaltcheva S."/>
            <person name="Hayes R.D."/>
            <person name="Rokhsar D."/>
        </authorList>
    </citation>
    <scope>NUCLEOTIDE SEQUENCE [LARGE SCALE GENOMIC DNA]</scope>
    <source>
        <strain evidence="5">cv. Goldsmith</strain>
    </source>
</reference>
<dbReference type="OrthoDB" id="1893649at2759"/>
<dbReference type="EMBL" id="KZ305021">
    <property type="protein sequence ID" value="PIA59396.1"/>
    <property type="molecule type" value="Genomic_DNA"/>
</dbReference>
<dbReference type="InterPro" id="IPR052806">
    <property type="entry name" value="Fasciclin-like_AGP"/>
</dbReference>
<feature type="domain" description="FAS1" evidence="3">
    <location>
        <begin position="25"/>
        <end position="156"/>
    </location>
</feature>
<evidence type="ECO:0000313" key="4">
    <source>
        <dbReference type="EMBL" id="PIA59396.1"/>
    </source>
</evidence>
<dbReference type="SUPFAM" id="SSF82153">
    <property type="entry name" value="FAS1 domain"/>
    <property type="match status" value="3"/>
</dbReference>
<protein>
    <recommendedName>
        <fullName evidence="3">FAS1 domain-containing protein</fullName>
    </recommendedName>
</protein>
<evidence type="ECO:0000256" key="2">
    <source>
        <dbReference type="SAM" id="SignalP"/>
    </source>
</evidence>
<keyword evidence="5" id="KW-1185">Reference proteome</keyword>
<name>A0A2G5EUG4_AQUCA</name>
<dbReference type="AlphaFoldDB" id="A0A2G5EUG4"/>
<evidence type="ECO:0000256" key="1">
    <source>
        <dbReference type="ARBA" id="ARBA00007843"/>
    </source>
</evidence>
<dbReference type="InterPro" id="IPR036378">
    <property type="entry name" value="FAS1_dom_sf"/>
</dbReference>
<keyword evidence="2" id="KW-0732">Signal</keyword>
<dbReference type="PROSITE" id="PS50213">
    <property type="entry name" value="FAS1"/>
    <property type="match status" value="2"/>
</dbReference>
<evidence type="ECO:0000259" key="3">
    <source>
        <dbReference type="PROSITE" id="PS50213"/>
    </source>
</evidence>
<comment type="similarity">
    <text evidence="1">Belongs to the fasciclin-like AGP family.</text>
</comment>
<organism evidence="4 5">
    <name type="scientific">Aquilegia coerulea</name>
    <name type="common">Rocky mountain columbine</name>
    <dbReference type="NCBI Taxonomy" id="218851"/>
    <lineage>
        <taxon>Eukaryota</taxon>
        <taxon>Viridiplantae</taxon>
        <taxon>Streptophyta</taxon>
        <taxon>Embryophyta</taxon>
        <taxon>Tracheophyta</taxon>
        <taxon>Spermatophyta</taxon>
        <taxon>Magnoliopsida</taxon>
        <taxon>Ranunculales</taxon>
        <taxon>Ranunculaceae</taxon>
        <taxon>Thalictroideae</taxon>
        <taxon>Aquilegia</taxon>
    </lineage>
</organism>
<gene>
    <name evidence="4" type="ORF">AQUCO_00400343v1</name>
</gene>
<dbReference type="PANTHER" id="PTHR33985">
    <property type="entry name" value="OS02G0491300 PROTEIN-RELATED"/>
    <property type="match status" value="1"/>
</dbReference>
<accession>A0A2G5EUG4</accession>
<proteinExistence type="inferred from homology"/>
<feature type="domain" description="FAS1" evidence="3">
    <location>
        <begin position="170"/>
        <end position="307"/>
    </location>
</feature>
<evidence type="ECO:0000313" key="5">
    <source>
        <dbReference type="Proteomes" id="UP000230069"/>
    </source>
</evidence>
<feature type="chain" id="PRO_5013653513" description="FAS1 domain-containing protein" evidence="2">
    <location>
        <begin position="22"/>
        <end position="580"/>
    </location>
</feature>
<dbReference type="SMART" id="SM00554">
    <property type="entry name" value="FAS1"/>
    <property type="match status" value="3"/>
</dbReference>
<dbReference type="Proteomes" id="UP000230069">
    <property type="component" value="Unassembled WGS sequence"/>
</dbReference>